<dbReference type="Proteomes" id="UP001432401">
    <property type="component" value="Unassembled WGS sequence"/>
</dbReference>
<evidence type="ECO:0000313" key="1">
    <source>
        <dbReference type="EMBL" id="MES0837521.1"/>
    </source>
</evidence>
<proteinExistence type="predicted"/>
<dbReference type="EMBL" id="JBEQNB010000018">
    <property type="protein sequence ID" value="MES0837521.1"/>
    <property type="molecule type" value="Genomic_DNA"/>
</dbReference>
<protein>
    <submittedName>
        <fullName evidence="1">Uncharacterized protein</fullName>
    </submittedName>
</protein>
<organism evidence="1 2">
    <name type="scientific">Nocardiopsis tropica</name>
    <dbReference type="NCBI Taxonomy" id="109330"/>
    <lineage>
        <taxon>Bacteria</taxon>
        <taxon>Bacillati</taxon>
        <taxon>Actinomycetota</taxon>
        <taxon>Actinomycetes</taxon>
        <taxon>Streptosporangiales</taxon>
        <taxon>Nocardiopsidaceae</taxon>
        <taxon>Nocardiopsis</taxon>
    </lineage>
</organism>
<keyword evidence="2" id="KW-1185">Reference proteome</keyword>
<reference evidence="1 2" key="1">
    <citation type="submission" date="2024-06" db="EMBL/GenBank/DDBJ databases">
        <authorList>
            <person name="Bataeva Y.V."/>
            <person name="Grigorian L.N."/>
            <person name="Solomentsev V.I."/>
        </authorList>
    </citation>
    <scope>NUCLEOTIDE SEQUENCE [LARGE SCALE GENOMIC DNA]</scope>
    <source>
        <strain evidence="2">SCPM-O-B-12605 (RCAM04882)</strain>
    </source>
</reference>
<gene>
    <name evidence="1" type="ORF">ABUK86_27350</name>
</gene>
<sequence length="164" mass="17734">MSPRASGYRTWLHLASSIDTPALELAHTNPDGSRGTLHIARGDAYVLPDNGLILGFHVRYTDGSSTFFALDHSGPPDWHEKRAAVKEAAHFVWDAVSVGRMILARSPGGLAASGVGYVLRHTETGKAVREAVVSVLPDWVGSPPDPGYYRQPDGAYMIRGAYHL</sequence>
<name>A0ABV2A2D4_9ACTN</name>
<accession>A0ABV2A2D4</accession>
<comment type="caution">
    <text evidence="1">The sequence shown here is derived from an EMBL/GenBank/DDBJ whole genome shotgun (WGS) entry which is preliminary data.</text>
</comment>
<dbReference type="RefSeq" id="WP_352986408.1">
    <property type="nucleotide sequence ID" value="NZ_JBEQNA010000018.1"/>
</dbReference>
<evidence type="ECO:0000313" key="2">
    <source>
        <dbReference type="Proteomes" id="UP001432401"/>
    </source>
</evidence>